<evidence type="ECO:0008006" key="4">
    <source>
        <dbReference type="Google" id="ProtNLM"/>
    </source>
</evidence>
<dbReference type="Proteomes" id="UP001592531">
    <property type="component" value="Unassembled WGS sequence"/>
</dbReference>
<feature type="transmembrane region" description="Helical" evidence="1">
    <location>
        <begin position="603"/>
        <end position="623"/>
    </location>
</feature>
<dbReference type="EMBL" id="JBHFAB010000013">
    <property type="protein sequence ID" value="MFC1418739.1"/>
    <property type="molecule type" value="Genomic_DNA"/>
</dbReference>
<keyword evidence="1" id="KW-0812">Transmembrane</keyword>
<accession>A0ABV6VYA4</accession>
<feature type="transmembrane region" description="Helical" evidence="1">
    <location>
        <begin position="551"/>
        <end position="567"/>
    </location>
</feature>
<comment type="caution">
    <text evidence="2">The sequence shown here is derived from an EMBL/GenBank/DDBJ whole genome shotgun (WGS) entry which is preliminary data.</text>
</comment>
<feature type="transmembrane region" description="Helical" evidence="1">
    <location>
        <begin position="669"/>
        <end position="689"/>
    </location>
</feature>
<evidence type="ECO:0000313" key="3">
    <source>
        <dbReference type="Proteomes" id="UP001592531"/>
    </source>
</evidence>
<organism evidence="2 3">
    <name type="scientific">Streptacidiphilus cavernicola</name>
    <dbReference type="NCBI Taxonomy" id="3342716"/>
    <lineage>
        <taxon>Bacteria</taxon>
        <taxon>Bacillati</taxon>
        <taxon>Actinomycetota</taxon>
        <taxon>Actinomycetes</taxon>
        <taxon>Kitasatosporales</taxon>
        <taxon>Streptomycetaceae</taxon>
        <taxon>Streptacidiphilus</taxon>
    </lineage>
</organism>
<evidence type="ECO:0000313" key="2">
    <source>
        <dbReference type="EMBL" id="MFC1418739.1"/>
    </source>
</evidence>
<feature type="transmembrane region" description="Helical" evidence="1">
    <location>
        <begin position="701"/>
        <end position="721"/>
    </location>
</feature>
<feature type="transmembrane region" description="Helical" evidence="1">
    <location>
        <begin position="191"/>
        <end position="212"/>
    </location>
</feature>
<feature type="transmembrane region" description="Helical" evidence="1">
    <location>
        <begin position="727"/>
        <end position="752"/>
    </location>
</feature>
<name>A0ABV6VYA4_9ACTN</name>
<gene>
    <name evidence="2" type="ORF">ACEZDE_19180</name>
</gene>
<feature type="transmembrane region" description="Helical" evidence="1">
    <location>
        <begin position="574"/>
        <end position="597"/>
    </location>
</feature>
<sequence>MAIATSSVEIVADTAAFRSSAARDVQAATRGQQVSIAVVGDTTRFRAQLVRDLKDLPAVQVGVVPDTVRFRTLLEAQLSGLPSVQIALSPDMARFRAELEAAVRAMPPVPVPIGPSGTPTPGPGAPGGSAPAWWARIRNATNDLDGFNTALGRIGVALRGLSAFTGILMIGAQAASAVGSVISLVDALAPLAGLLAAVPAAAALGGAALATLKLATDGLGKAFGTALTGNAKDFQKALQDLSPAAQAAALQIRTLQPAFESLKNSVQSAFLTPLTSQFAGLGPVISGTLLPAMRGVATEFGLAGRAVLQFAQQSQTAAAISAVFATLRGQLSGLVPAIQPVLVGLRSITVGVLPFFDQLGSSVASTATRFGTWLAQVGKGGQALAWAQNGLAVLEQLGTVLRNVGGILQSVFSAGVGAGGSMLGLFGQVTAQLNTFLRSAQGAALLAQVFQGLGQAGSGIGPILGGIVQVLAALAPTAGRVAAILGPALGLALNALAAGVAAAGPGLVAFAGALALALGEVAKGNTLTLLGQAFSQLVIGVAPLIPDIIQLAVQLVPLVAGFVNLVAPAGEFIVILIAVGAAVGPVVTAITTMIAVLEFVASPIGIVVVAIALLVAGLVYAYVHFQTFRTVVNAVFGFVGSYILATIHAVVAVFGLLQTGVGATITWFSQVPATLAAAWGVVAGFFSGLWRNVTSAFSTGVAAVLGFFSALPGQALAALAALPQLLWSAFTGALSLALQAVGAGIALIVFAITQLPGLAIRGLASLGQLLWSVMTSAWNLGTQAVSAGVSATVNFFEQLPGRAMGALSSLGSMLYSLLTGAWRLGNQAVSSGVSATVSFFQQLPSRAASALSSLGSMIGGAFTSAFHYAEGLVTSGINAIASGFRSLPGLITGALSGIGNGIWGGLQTALNWGISAINKVISGYNAVAGKLPGMSKIGEIPKLANGAIVTRPQIALIAEAGREVVIPLTRPNRARELADRSGLTAMLGSRRDRPAAPTTIHNTFQLHTAATQPDVIAHRMAGAIAAAAGV</sequence>
<feature type="transmembrane region" description="Helical" evidence="1">
    <location>
        <begin position="491"/>
        <end position="519"/>
    </location>
</feature>
<protein>
    <recommendedName>
        <fullName evidence="4">Tape measure protein</fullName>
    </recommendedName>
</protein>
<keyword evidence="1" id="KW-1133">Transmembrane helix</keyword>
<feature type="transmembrane region" description="Helical" evidence="1">
    <location>
        <begin position="463"/>
        <end position="485"/>
    </location>
</feature>
<keyword evidence="3" id="KW-1185">Reference proteome</keyword>
<proteinExistence type="predicted"/>
<reference evidence="2 3" key="1">
    <citation type="submission" date="2024-09" db="EMBL/GenBank/DDBJ databases">
        <authorList>
            <person name="Lee S.D."/>
        </authorList>
    </citation>
    <scope>NUCLEOTIDE SEQUENCE [LARGE SCALE GENOMIC DNA]</scope>
    <source>
        <strain evidence="2 3">N8-3</strain>
    </source>
</reference>
<dbReference type="RefSeq" id="WP_380537535.1">
    <property type="nucleotide sequence ID" value="NZ_JBHFAB010000013.1"/>
</dbReference>
<feature type="transmembrane region" description="Helical" evidence="1">
    <location>
        <begin position="161"/>
        <end position="185"/>
    </location>
</feature>
<feature type="transmembrane region" description="Helical" evidence="1">
    <location>
        <begin position="635"/>
        <end position="657"/>
    </location>
</feature>
<evidence type="ECO:0000256" key="1">
    <source>
        <dbReference type="SAM" id="Phobius"/>
    </source>
</evidence>
<keyword evidence="1" id="KW-0472">Membrane</keyword>